<evidence type="ECO:0000256" key="9">
    <source>
        <dbReference type="SAM" id="Phobius"/>
    </source>
</evidence>
<dbReference type="GO" id="GO:0016020">
    <property type="term" value="C:membrane"/>
    <property type="evidence" value="ECO:0007669"/>
    <property type="project" value="UniProtKB-SubCell"/>
</dbReference>
<keyword evidence="12" id="KW-1185">Reference proteome</keyword>
<dbReference type="EMBL" id="JAPQKH010000007">
    <property type="protein sequence ID" value="KAJ5087483.1"/>
    <property type="molecule type" value="Genomic_DNA"/>
</dbReference>
<dbReference type="PROSITE" id="PS00217">
    <property type="entry name" value="SUGAR_TRANSPORT_2"/>
    <property type="match status" value="1"/>
</dbReference>
<dbReference type="InterPro" id="IPR050360">
    <property type="entry name" value="MFS_Sugar_Transporters"/>
</dbReference>
<feature type="region of interest" description="Disordered" evidence="8">
    <location>
        <begin position="502"/>
        <end position="534"/>
    </location>
</feature>
<dbReference type="PROSITE" id="PS00216">
    <property type="entry name" value="SUGAR_TRANSPORT_1"/>
    <property type="match status" value="2"/>
</dbReference>
<dbReference type="Proteomes" id="UP001149165">
    <property type="component" value="Unassembled WGS sequence"/>
</dbReference>
<evidence type="ECO:0000256" key="6">
    <source>
        <dbReference type="ARBA" id="ARBA00023136"/>
    </source>
</evidence>
<dbReference type="AlphaFoldDB" id="A0A9W9ET12"/>
<reference evidence="11" key="1">
    <citation type="submission" date="2022-11" db="EMBL/GenBank/DDBJ databases">
        <authorList>
            <person name="Petersen C."/>
        </authorList>
    </citation>
    <scope>NUCLEOTIDE SEQUENCE</scope>
    <source>
        <strain evidence="11">IBT 30069</strain>
    </source>
</reference>
<evidence type="ECO:0000256" key="3">
    <source>
        <dbReference type="ARBA" id="ARBA00022448"/>
    </source>
</evidence>
<keyword evidence="4 9" id="KW-0812">Transmembrane</keyword>
<dbReference type="PRINTS" id="PR00171">
    <property type="entry name" value="SUGRTRNSPORT"/>
</dbReference>
<keyword evidence="3 7" id="KW-0813">Transport</keyword>
<dbReference type="NCBIfam" id="TIGR00879">
    <property type="entry name" value="SP"/>
    <property type="match status" value="1"/>
</dbReference>
<dbReference type="PANTHER" id="PTHR48022:SF7">
    <property type="entry name" value="MAJOR FACILITATOR SUPERFAMILY (MFS) PROFILE DOMAIN-CONTAINING PROTEIN-RELATED"/>
    <property type="match status" value="1"/>
</dbReference>
<dbReference type="SUPFAM" id="SSF103473">
    <property type="entry name" value="MFS general substrate transporter"/>
    <property type="match status" value="1"/>
</dbReference>
<proteinExistence type="inferred from homology"/>
<feature type="transmembrane region" description="Helical" evidence="9">
    <location>
        <begin position="156"/>
        <end position="177"/>
    </location>
</feature>
<dbReference type="InterPro" id="IPR036259">
    <property type="entry name" value="MFS_trans_sf"/>
</dbReference>
<feature type="transmembrane region" description="Helical" evidence="9">
    <location>
        <begin position="6"/>
        <end position="30"/>
    </location>
</feature>
<feature type="transmembrane region" description="Helical" evidence="9">
    <location>
        <begin position="420"/>
        <end position="439"/>
    </location>
</feature>
<feature type="transmembrane region" description="Helical" evidence="9">
    <location>
        <begin position="335"/>
        <end position="355"/>
    </location>
</feature>
<feature type="transmembrane region" description="Helical" evidence="9">
    <location>
        <begin position="451"/>
        <end position="469"/>
    </location>
</feature>
<reference evidence="11" key="2">
    <citation type="journal article" date="2023" name="IMA Fungus">
        <title>Comparative genomic study of the Penicillium genus elucidates a diverse pangenome and 15 lateral gene transfer events.</title>
        <authorList>
            <person name="Petersen C."/>
            <person name="Sorensen T."/>
            <person name="Nielsen M.R."/>
            <person name="Sondergaard T.E."/>
            <person name="Sorensen J.L."/>
            <person name="Fitzpatrick D.A."/>
            <person name="Frisvad J.C."/>
            <person name="Nielsen K.L."/>
        </authorList>
    </citation>
    <scope>NUCLEOTIDE SEQUENCE</scope>
    <source>
        <strain evidence="11">IBT 30069</strain>
    </source>
</reference>
<comment type="similarity">
    <text evidence="2 7">Belongs to the major facilitator superfamily. Sugar transporter (TC 2.A.1.1) family.</text>
</comment>
<gene>
    <name evidence="11" type="ORF">N7456_011099</name>
</gene>
<evidence type="ECO:0000313" key="12">
    <source>
        <dbReference type="Proteomes" id="UP001149165"/>
    </source>
</evidence>
<keyword evidence="5 9" id="KW-1133">Transmembrane helix</keyword>
<evidence type="ECO:0000256" key="1">
    <source>
        <dbReference type="ARBA" id="ARBA00004141"/>
    </source>
</evidence>
<protein>
    <recommendedName>
        <fullName evidence="10">Major facilitator superfamily (MFS) profile domain-containing protein</fullName>
    </recommendedName>
</protein>
<dbReference type="PANTHER" id="PTHR48022">
    <property type="entry name" value="PLASTIDIC GLUCOSE TRANSPORTER 4"/>
    <property type="match status" value="1"/>
</dbReference>
<evidence type="ECO:0000256" key="8">
    <source>
        <dbReference type="SAM" id="MobiDB-lite"/>
    </source>
</evidence>
<dbReference type="FunFam" id="1.20.1250.20:FF:000026">
    <property type="entry name" value="MFS quinate transporter QutD"/>
    <property type="match status" value="1"/>
</dbReference>
<comment type="caution">
    <text evidence="11">The sequence shown here is derived from an EMBL/GenBank/DDBJ whole genome shotgun (WGS) entry which is preliminary data.</text>
</comment>
<dbReference type="Gene3D" id="1.20.1250.20">
    <property type="entry name" value="MFS general substrate transporter like domains"/>
    <property type="match status" value="1"/>
</dbReference>
<evidence type="ECO:0000256" key="4">
    <source>
        <dbReference type="ARBA" id="ARBA00022692"/>
    </source>
</evidence>
<sequence length="534" mass="58581">MITNLYVITAISVIGGALFGFDLSSMSAIIGTNQYRCYFNQGPHGPPFNDSPNCSGPTSTVQGGITASMPGGSFVGSLISGILSDWFGRKSSIQIGSVIWVIGSAISCAAQNYPMLIVGRFINGVCVGICSAQVPVYVSELAPPNRRGLVVGTQQWAITWGILIMFYVSYGCSFMSGPAAFRIPWGIQMLPAFILIVGLFWLPESPRWLARNDRWEECQQILQLIHSGKHGSDDFVSLEMRQLREACDDERLHSDVSFRELIEPKMLWRVHIGMFVQIWSQLTGINVIMYYITFVFGMAGLSGNSNLVASSISYVINVIMTIPTLFLVDRIGRRVILLSASVSLTVWWFICAGLMGGYGHAAPPGGIDNVPEESWSITGGPAKVVIACSYLVVASFAPSWGPISWVYPPELFPLRLRGKAVALATSSNWIFNFALSYYTPPAFVNIKWKTYLIFGVFCFAMTVHVFFCFPETAGRTLEEVDAALNSNTPAWRTRVGKRSLNVDSSGSNEIEPNNITDNSEKDVTNSDAAHVEKV</sequence>
<feature type="transmembrane region" description="Helical" evidence="9">
    <location>
        <begin position="384"/>
        <end position="408"/>
    </location>
</feature>
<dbReference type="InterPro" id="IPR003663">
    <property type="entry name" value="Sugar/inositol_transpt"/>
</dbReference>
<comment type="subcellular location">
    <subcellularLocation>
        <location evidence="1">Membrane</location>
        <topology evidence="1">Multi-pass membrane protein</topology>
    </subcellularLocation>
</comment>
<feature type="compositionally biased region" description="Basic and acidic residues" evidence="8">
    <location>
        <begin position="518"/>
        <end position="534"/>
    </location>
</feature>
<evidence type="ECO:0000256" key="7">
    <source>
        <dbReference type="RuleBase" id="RU003346"/>
    </source>
</evidence>
<feature type="domain" description="Major facilitator superfamily (MFS) profile" evidence="10">
    <location>
        <begin position="8"/>
        <end position="473"/>
    </location>
</feature>
<feature type="compositionally biased region" description="Polar residues" evidence="8">
    <location>
        <begin position="502"/>
        <end position="517"/>
    </location>
</feature>
<dbReference type="PROSITE" id="PS50850">
    <property type="entry name" value="MFS"/>
    <property type="match status" value="1"/>
</dbReference>
<name>A0A9W9ET12_9EURO</name>
<dbReference type="Pfam" id="PF00083">
    <property type="entry name" value="Sugar_tr"/>
    <property type="match status" value="1"/>
</dbReference>
<evidence type="ECO:0000313" key="11">
    <source>
        <dbReference type="EMBL" id="KAJ5087483.1"/>
    </source>
</evidence>
<keyword evidence="6 9" id="KW-0472">Membrane</keyword>
<feature type="transmembrane region" description="Helical" evidence="9">
    <location>
        <begin position="275"/>
        <end position="301"/>
    </location>
</feature>
<dbReference type="InterPro" id="IPR005828">
    <property type="entry name" value="MFS_sugar_transport-like"/>
</dbReference>
<evidence type="ECO:0000259" key="10">
    <source>
        <dbReference type="PROSITE" id="PS50850"/>
    </source>
</evidence>
<dbReference type="OrthoDB" id="4142200at2759"/>
<dbReference type="GO" id="GO:0005351">
    <property type="term" value="F:carbohydrate:proton symporter activity"/>
    <property type="evidence" value="ECO:0007669"/>
    <property type="project" value="TreeGrafter"/>
</dbReference>
<dbReference type="InterPro" id="IPR020846">
    <property type="entry name" value="MFS_dom"/>
</dbReference>
<organism evidence="11 12">
    <name type="scientific">Penicillium angulare</name>
    <dbReference type="NCBI Taxonomy" id="116970"/>
    <lineage>
        <taxon>Eukaryota</taxon>
        <taxon>Fungi</taxon>
        <taxon>Dikarya</taxon>
        <taxon>Ascomycota</taxon>
        <taxon>Pezizomycotina</taxon>
        <taxon>Eurotiomycetes</taxon>
        <taxon>Eurotiomycetidae</taxon>
        <taxon>Eurotiales</taxon>
        <taxon>Aspergillaceae</taxon>
        <taxon>Penicillium</taxon>
    </lineage>
</organism>
<feature type="transmembrane region" description="Helical" evidence="9">
    <location>
        <begin position="183"/>
        <end position="202"/>
    </location>
</feature>
<feature type="transmembrane region" description="Helical" evidence="9">
    <location>
        <begin position="307"/>
        <end position="328"/>
    </location>
</feature>
<dbReference type="CDD" id="cd17356">
    <property type="entry name" value="MFS_HXT"/>
    <property type="match status" value="1"/>
</dbReference>
<accession>A0A9W9ET12</accession>
<evidence type="ECO:0000256" key="5">
    <source>
        <dbReference type="ARBA" id="ARBA00022989"/>
    </source>
</evidence>
<dbReference type="InterPro" id="IPR005829">
    <property type="entry name" value="Sugar_transporter_CS"/>
</dbReference>
<evidence type="ECO:0000256" key="2">
    <source>
        <dbReference type="ARBA" id="ARBA00010992"/>
    </source>
</evidence>